<dbReference type="PROSITE" id="PS00060">
    <property type="entry name" value="ADH_IRON_2"/>
    <property type="match status" value="1"/>
</dbReference>
<dbReference type="FunFam" id="1.20.1090.10:FF:000009">
    <property type="entry name" value="NADH-dependent butanol dehydrogenase"/>
    <property type="match status" value="1"/>
</dbReference>
<evidence type="ECO:0000256" key="3">
    <source>
        <dbReference type="ARBA" id="ARBA00023027"/>
    </source>
</evidence>
<dbReference type="GO" id="GO:1990002">
    <property type="term" value="F:methylglyoxal reductase (NADPH) (acetol producing) activity"/>
    <property type="evidence" value="ECO:0007669"/>
    <property type="project" value="TreeGrafter"/>
</dbReference>
<dbReference type="PANTHER" id="PTHR43633:SF1">
    <property type="entry name" value="ALCOHOL DEHYDROGENASE YQHD"/>
    <property type="match status" value="1"/>
</dbReference>
<protein>
    <submittedName>
        <fullName evidence="7">Iron-containing alcohol dehydrogenase</fullName>
    </submittedName>
</protein>
<dbReference type="GO" id="GO:0008106">
    <property type="term" value="F:alcohol dehydrogenase (NADP+) activity"/>
    <property type="evidence" value="ECO:0007669"/>
    <property type="project" value="TreeGrafter"/>
</dbReference>
<dbReference type="InterPro" id="IPR018211">
    <property type="entry name" value="ADH_Fe_CS"/>
</dbReference>
<evidence type="ECO:0000259" key="5">
    <source>
        <dbReference type="Pfam" id="PF00465"/>
    </source>
</evidence>
<feature type="domain" description="Fe-containing alcohol dehydrogenase-like C-terminal" evidence="6">
    <location>
        <begin position="188"/>
        <end position="386"/>
    </location>
</feature>
<sequence length="387" mass="43212">MNNFTYWNPTKLIFGKDQLEQLKVEVPKYGKNVLIVYGGGSIKRNGLYDQVIAMLKEINAEVFELSGVEPNPRLTTVNKGVEIAKKENIDFLLAVGGGSVIDCTKAIAAGAKYNGDTWDIVTRKHTVTEALPFGTVLTLAATGSEMNSGSVITNWETKEKYGWGSPHTFPKFSILDPVNTFTVPKDQTVYGIVDMMSHVLEQYFHHTTNTPLQDRMCESVLTTVMEAAPELLKDLENYELRETILYNGTIALNGMLQMGYQGDWATHNIEHSVSAVYDIPHAGGLAILFPNWMKFTLDENVDRVKQLAIRVFNVNPNGKSDRETALEGIDKLSEFWSSLGAPSRLADYNIDEENIDLMAEKAMVKGEYGRFKVLNKEDTIQILRASL</sequence>
<dbReference type="EMBL" id="JACXAI010000033">
    <property type="protein sequence ID" value="MBD1382570.1"/>
    <property type="molecule type" value="Genomic_DNA"/>
</dbReference>
<proteinExistence type="inferred from homology"/>
<comment type="pathway">
    <text evidence="4">Alcohol metabolism; butanol biosynthesis.</text>
</comment>
<evidence type="ECO:0000256" key="2">
    <source>
        <dbReference type="ARBA" id="ARBA00023002"/>
    </source>
</evidence>
<dbReference type="Pfam" id="PF00465">
    <property type="entry name" value="Fe-ADH"/>
    <property type="match status" value="1"/>
</dbReference>
<keyword evidence="3" id="KW-0520">NAD</keyword>
<evidence type="ECO:0000256" key="1">
    <source>
        <dbReference type="ARBA" id="ARBA00007358"/>
    </source>
</evidence>
<dbReference type="InterPro" id="IPR056798">
    <property type="entry name" value="ADH_Fe_C"/>
</dbReference>
<organism evidence="7 8">
    <name type="scientific">Metabacillus arenae</name>
    <dbReference type="NCBI Taxonomy" id="2771434"/>
    <lineage>
        <taxon>Bacteria</taxon>
        <taxon>Bacillati</taxon>
        <taxon>Bacillota</taxon>
        <taxon>Bacilli</taxon>
        <taxon>Bacillales</taxon>
        <taxon>Bacillaceae</taxon>
        <taxon>Metabacillus</taxon>
    </lineage>
</organism>
<reference evidence="7" key="1">
    <citation type="submission" date="2020-09" db="EMBL/GenBank/DDBJ databases">
        <title>A novel bacterium of genus Bacillus, isolated from South China Sea.</title>
        <authorList>
            <person name="Huang H."/>
            <person name="Mo K."/>
            <person name="Hu Y."/>
        </authorList>
    </citation>
    <scope>NUCLEOTIDE SEQUENCE</scope>
    <source>
        <strain evidence="7">IB182487</strain>
    </source>
</reference>
<dbReference type="InterPro" id="IPR001670">
    <property type="entry name" value="ADH_Fe/GldA"/>
</dbReference>
<dbReference type="SUPFAM" id="SSF56796">
    <property type="entry name" value="Dehydroquinate synthase-like"/>
    <property type="match status" value="1"/>
</dbReference>
<evidence type="ECO:0000259" key="6">
    <source>
        <dbReference type="Pfam" id="PF25137"/>
    </source>
</evidence>
<dbReference type="PANTHER" id="PTHR43633">
    <property type="entry name" value="ALCOHOL DEHYDROGENASE YQHD"/>
    <property type="match status" value="1"/>
</dbReference>
<gene>
    <name evidence="7" type="ORF">IC621_20410</name>
</gene>
<dbReference type="AlphaFoldDB" id="A0A926NK65"/>
<dbReference type="PROSITE" id="PS00913">
    <property type="entry name" value="ADH_IRON_1"/>
    <property type="match status" value="1"/>
</dbReference>
<evidence type="ECO:0000256" key="4">
    <source>
        <dbReference type="ARBA" id="ARBA00060530"/>
    </source>
</evidence>
<evidence type="ECO:0000313" key="7">
    <source>
        <dbReference type="EMBL" id="MBD1382570.1"/>
    </source>
</evidence>
<dbReference type="Gene3D" id="1.20.1090.10">
    <property type="entry name" value="Dehydroquinate synthase-like - alpha domain"/>
    <property type="match status" value="1"/>
</dbReference>
<comment type="similarity">
    <text evidence="1">Belongs to the iron-containing alcohol dehydrogenase family.</text>
</comment>
<dbReference type="Pfam" id="PF25137">
    <property type="entry name" value="ADH_Fe_C"/>
    <property type="match status" value="1"/>
</dbReference>
<dbReference type="InterPro" id="IPR044731">
    <property type="entry name" value="BDH-like"/>
</dbReference>
<dbReference type="GO" id="GO:0046872">
    <property type="term" value="F:metal ion binding"/>
    <property type="evidence" value="ECO:0007669"/>
    <property type="project" value="InterPro"/>
</dbReference>
<keyword evidence="8" id="KW-1185">Reference proteome</keyword>
<dbReference type="Proteomes" id="UP000626844">
    <property type="component" value="Unassembled WGS sequence"/>
</dbReference>
<evidence type="ECO:0000313" key="8">
    <source>
        <dbReference type="Proteomes" id="UP000626844"/>
    </source>
</evidence>
<dbReference type="GO" id="GO:1990362">
    <property type="term" value="F:butanol dehydrogenase (NAD+) activity"/>
    <property type="evidence" value="ECO:0007669"/>
    <property type="project" value="InterPro"/>
</dbReference>
<accession>A0A926NK65</accession>
<comment type="caution">
    <text evidence="7">The sequence shown here is derived from an EMBL/GenBank/DDBJ whole genome shotgun (WGS) entry which is preliminary data.</text>
</comment>
<dbReference type="GO" id="GO:0005829">
    <property type="term" value="C:cytosol"/>
    <property type="evidence" value="ECO:0007669"/>
    <property type="project" value="TreeGrafter"/>
</dbReference>
<feature type="domain" description="Alcohol dehydrogenase iron-type/glycerol dehydrogenase GldA" evidence="5">
    <location>
        <begin position="9"/>
        <end position="177"/>
    </location>
</feature>
<keyword evidence="2" id="KW-0560">Oxidoreductase</keyword>
<name>A0A926NK65_9BACI</name>
<dbReference type="CDD" id="cd08187">
    <property type="entry name" value="BDH"/>
    <property type="match status" value="1"/>
</dbReference>
<dbReference type="RefSeq" id="WP_191160898.1">
    <property type="nucleotide sequence ID" value="NZ_JACXAI010000033.1"/>
</dbReference>
<dbReference type="FunFam" id="3.40.50.1970:FF:000003">
    <property type="entry name" value="Alcohol dehydrogenase, iron-containing"/>
    <property type="match status" value="1"/>
</dbReference>
<dbReference type="Gene3D" id="3.40.50.1970">
    <property type="match status" value="1"/>
</dbReference>